<dbReference type="PROSITE" id="PS50279">
    <property type="entry name" value="BPTI_KUNITZ_2"/>
    <property type="match status" value="1"/>
</dbReference>
<feature type="domain" description="BPTI/Kunitz inhibitor" evidence="4">
    <location>
        <begin position="26"/>
        <end position="77"/>
    </location>
</feature>
<evidence type="ECO:0000259" key="4">
    <source>
        <dbReference type="PROSITE" id="PS50279"/>
    </source>
</evidence>
<dbReference type="PANTHER" id="PTHR10083">
    <property type="entry name" value="KUNITZ-TYPE PROTEASE INHIBITOR-RELATED"/>
    <property type="match status" value="1"/>
</dbReference>
<evidence type="ECO:0000256" key="1">
    <source>
        <dbReference type="ARBA" id="ARBA00022690"/>
    </source>
</evidence>
<dbReference type="Gene3D" id="4.10.410.10">
    <property type="entry name" value="Pancreatic trypsin inhibitor Kunitz domain"/>
    <property type="match status" value="1"/>
</dbReference>
<gene>
    <name evidence="6" type="primary">LOC108082141</name>
</gene>
<dbReference type="InterPro" id="IPR050098">
    <property type="entry name" value="TFPI/VKTCI-like"/>
</dbReference>
<dbReference type="PANTHER" id="PTHR10083:SF373">
    <property type="entry name" value="SERINE PEPTIDASE INHIBITOR, KUNITZ TYPE, 2"/>
    <property type="match status" value="1"/>
</dbReference>
<dbReference type="AlphaFoldDB" id="A0A6P4JEC1"/>
<dbReference type="InterPro" id="IPR002223">
    <property type="entry name" value="Kunitz_BPTI"/>
</dbReference>
<evidence type="ECO:0000313" key="5">
    <source>
        <dbReference type="Proteomes" id="UP001652661"/>
    </source>
</evidence>
<dbReference type="Pfam" id="PF00014">
    <property type="entry name" value="Kunitz_BPTI"/>
    <property type="match status" value="1"/>
</dbReference>
<keyword evidence="2" id="KW-0722">Serine protease inhibitor</keyword>
<dbReference type="GO" id="GO:0004867">
    <property type="term" value="F:serine-type endopeptidase inhibitor activity"/>
    <property type="evidence" value="ECO:0007669"/>
    <property type="project" value="UniProtKB-KW"/>
</dbReference>
<reference evidence="5" key="1">
    <citation type="submission" date="2025-05" db="UniProtKB">
        <authorList>
            <consortium name="RefSeq"/>
        </authorList>
    </citation>
    <scope>NUCLEOTIDE SEQUENCE [LARGE SCALE GENOMIC DNA]</scope>
    <source>
        <strain evidence="5">14028-0561.14</strain>
    </source>
</reference>
<sequence length="79" mass="9233">MKLRYSLCIVLLLFVAGLWACDAQNCYDEPSQTGPCKAAFPSWRFIRERWVCEPFVYGGCRATENIFDDEEECRQLCLR</sequence>
<dbReference type="InterPro" id="IPR020901">
    <property type="entry name" value="Prtase_inh_Kunz-CS"/>
</dbReference>
<dbReference type="GO" id="GO:0005615">
    <property type="term" value="C:extracellular space"/>
    <property type="evidence" value="ECO:0007669"/>
    <property type="project" value="TreeGrafter"/>
</dbReference>
<protein>
    <submittedName>
        <fullName evidence="6">Trypsin inhibitor</fullName>
    </submittedName>
</protein>
<proteinExistence type="predicted"/>
<feature type="signal peptide" evidence="3">
    <location>
        <begin position="1"/>
        <end position="23"/>
    </location>
</feature>
<dbReference type="PRINTS" id="PR00759">
    <property type="entry name" value="BASICPTASE"/>
</dbReference>
<reference evidence="6" key="2">
    <citation type="submission" date="2025-08" db="UniProtKB">
        <authorList>
            <consortium name="RefSeq"/>
        </authorList>
    </citation>
    <scope>IDENTIFICATION</scope>
    <source>
        <strain evidence="6">14028-0561.14</strain>
        <tissue evidence="6">Whole fly</tissue>
    </source>
</reference>
<dbReference type="PROSITE" id="PS00280">
    <property type="entry name" value="BPTI_KUNITZ_1"/>
    <property type="match status" value="1"/>
</dbReference>
<feature type="chain" id="PRO_5027575326" evidence="3">
    <location>
        <begin position="24"/>
        <end position="79"/>
    </location>
</feature>
<evidence type="ECO:0000256" key="2">
    <source>
        <dbReference type="ARBA" id="ARBA00022900"/>
    </source>
</evidence>
<keyword evidence="5" id="KW-1185">Reference proteome</keyword>
<accession>A0A6P4JEC1</accession>
<dbReference type="GeneID" id="108082141"/>
<dbReference type="Proteomes" id="UP001652661">
    <property type="component" value="Chromosome 2L"/>
</dbReference>
<dbReference type="SMART" id="SM00131">
    <property type="entry name" value="KU"/>
    <property type="match status" value="1"/>
</dbReference>
<keyword evidence="3" id="KW-0732">Signal</keyword>
<dbReference type="OrthoDB" id="4473401at2759"/>
<keyword evidence="1" id="KW-0646">Protease inhibitor</keyword>
<evidence type="ECO:0000313" key="6">
    <source>
        <dbReference type="RefSeq" id="XP_017032933.1"/>
    </source>
</evidence>
<evidence type="ECO:0000256" key="3">
    <source>
        <dbReference type="SAM" id="SignalP"/>
    </source>
</evidence>
<dbReference type="RefSeq" id="XP_017032933.1">
    <property type="nucleotide sequence ID" value="XM_017177444.3"/>
</dbReference>
<dbReference type="SUPFAM" id="SSF57362">
    <property type="entry name" value="BPTI-like"/>
    <property type="match status" value="1"/>
</dbReference>
<name>A0A6P4JEC1_DROKI</name>
<dbReference type="InterPro" id="IPR036880">
    <property type="entry name" value="Kunitz_BPTI_sf"/>
</dbReference>
<organism evidence="5 6">
    <name type="scientific">Drosophila kikkawai</name>
    <name type="common">Fruit fly</name>
    <dbReference type="NCBI Taxonomy" id="30033"/>
    <lineage>
        <taxon>Eukaryota</taxon>
        <taxon>Metazoa</taxon>
        <taxon>Ecdysozoa</taxon>
        <taxon>Arthropoda</taxon>
        <taxon>Hexapoda</taxon>
        <taxon>Insecta</taxon>
        <taxon>Pterygota</taxon>
        <taxon>Neoptera</taxon>
        <taxon>Endopterygota</taxon>
        <taxon>Diptera</taxon>
        <taxon>Brachycera</taxon>
        <taxon>Muscomorpha</taxon>
        <taxon>Ephydroidea</taxon>
        <taxon>Drosophilidae</taxon>
        <taxon>Drosophila</taxon>
        <taxon>Sophophora</taxon>
    </lineage>
</organism>